<dbReference type="PANTHER" id="PTHR47515">
    <property type="entry name" value="LOW CALCIUM RESPONSE LOCUS PROTEIN T"/>
    <property type="match status" value="1"/>
</dbReference>
<protein>
    <recommendedName>
        <fullName evidence="1">Integrase catalytic domain-containing protein</fullName>
    </recommendedName>
</protein>
<evidence type="ECO:0000313" key="2">
    <source>
        <dbReference type="EMBL" id="GIJ63166.1"/>
    </source>
</evidence>
<dbReference type="EMBL" id="BOPG01000089">
    <property type="protein sequence ID" value="GIJ63166.1"/>
    <property type="molecule type" value="Genomic_DNA"/>
</dbReference>
<organism evidence="2 3">
    <name type="scientific">Virgisporangium aurantiacum</name>
    <dbReference type="NCBI Taxonomy" id="175570"/>
    <lineage>
        <taxon>Bacteria</taxon>
        <taxon>Bacillati</taxon>
        <taxon>Actinomycetota</taxon>
        <taxon>Actinomycetes</taxon>
        <taxon>Micromonosporales</taxon>
        <taxon>Micromonosporaceae</taxon>
        <taxon>Virgisporangium</taxon>
    </lineage>
</organism>
<sequence length="353" mass="40618">MFVRLLYRVSVQVFGWLASLTRDDEAKTAELLVLRHEVAVLRRQVGRPRLSWPDRAVLSALSRVLPRRLWAHRIVTPATLLAWHRRLVQRHWTYPNRTGRPPVSGEVRDLVLRLAEENPRWGHRRIQGELVGLGHHVGAGTIRRILATARLGPAPRGVDTQWRTFLRAQAQGLLAVDFFHVDTVLLRRLYVLVAMEVGTRRVNLLGVTAQPTGDWCTQQVRNLVMSLGCRIDGFRFLIRDRDGKYTGSLDAVLADEDIEVVRIPPRTPRANCYIERFVRTVRHECTDRVLIYDEGHARQVLDQYVAHFNRHRPHQSLAQHPPEHDPTVVIPLDAAIRRRRILGGTINEYHRAA</sequence>
<reference evidence="2" key="1">
    <citation type="submission" date="2021-01" db="EMBL/GenBank/DDBJ databases">
        <title>Whole genome shotgun sequence of Virgisporangium aurantiacum NBRC 16421.</title>
        <authorList>
            <person name="Komaki H."/>
            <person name="Tamura T."/>
        </authorList>
    </citation>
    <scope>NUCLEOTIDE SEQUENCE</scope>
    <source>
        <strain evidence="2">NBRC 16421</strain>
    </source>
</reference>
<dbReference type="InterPro" id="IPR001584">
    <property type="entry name" value="Integrase_cat-core"/>
</dbReference>
<accession>A0A8J3ZFY5</accession>
<dbReference type="InterPro" id="IPR012337">
    <property type="entry name" value="RNaseH-like_sf"/>
</dbReference>
<dbReference type="Proteomes" id="UP000612585">
    <property type="component" value="Unassembled WGS sequence"/>
</dbReference>
<feature type="domain" description="Integrase catalytic" evidence="1">
    <location>
        <begin position="151"/>
        <end position="329"/>
    </location>
</feature>
<proteinExistence type="predicted"/>
<dbReference type="PANTHER" id="PTHR47515:SF2">
    <property type="entry name" value="INTEGRASE CORE DOMAIN PROTEIN"/>
    <property type="match status" value="1"/>
</dbReference>
<dbReference type="Pfam" id="PF13683">
    <property type="entry name" value="rve_3"/>
    <property type="match status" value="1"/>
</dbReference>
<dbReference type="SUPFAM" id="SSF53098">
    <property type="entry name" value="Ribonuclease H-like"/>
    <property type="match status" value="1"/>
</dbReference>
<gene>
    <name evidence="2" type="ORF">Vau01_106820</name>
</gene>
<comment type="caution">
    <text evidence="2">The sequence shown here is derived from an EMBL/GenBank/DDBJ whole genome shotgun (WGS) entry which is preliminary data.</text>
</comment>
<dbReference type="GO" id="GO:0003676">
    <property type="term" value="F:nucleic acid binding"/>
    <property type="evidence" value="ECO:0007669"/>
    <property type="project" value="InterPro"/>
</dbReference>
<evidence type="ECO:0000259" key="1">
    <source>
        <dbReference type="PROSITE" id="PS50994"/>
    </source>
</evidence>
<dbReference type="InterPro" id="IPR036397">
    <property type="entry name" value="RNaseH_sf"/>
</dbReference>
<evidence type="ECO:0000313" key="3">
    <source>
        <dbReference type="Proteomes" id="UP000612585"/>
    </source>
</evidence>
<dbReference type="AlphaFoldDB" id="A0A8J3ZFY5"/>
<name>A0A8J3ZFY5_9ACTN</name>
<keyword evidence="3" id="KW-1185">Reference proteome</keyword>
<dbReference type="Gene3D" id="3.30.420.10">
    <property type="entry name" value="Ribonuclease H-like superfamily/Ribonuclease H"/>
    <property type="match status" value="1"/>
</dbReference>
<dbReference type="GO" id="GO:0015074">
    <property type="term" value="P:DNA integration"/>
    <property type="evidence" value="ECO:0007669"/>
    <property type="project" value="InterPro"/>
</dbReference>
<dbReference type="PROSITE" id="PS50994">
    <property type="entry name" value="INTEGRASE"/>
    <property type="match status" value="1"/>
</dbReference>